<organism evidence="1 2">
    <name type="scientific">Glycomyces albidus</name>
    <dbReference type="NCBI Taxonomy" id="2656774"/>
    <lineage>
        <taxon>Bacteria</taxon>
        <taxon>Bacillati</taxon>
        <taxon>Actinomycetota</taxon>
        <taxon>Actinomycetes</taxon>
        <taxon>Glycomycetales</taxon>
        <taxon>Glycomycetaceae</taxon>
        <taxon>Glycomyces</taxon>
    </lineage>
</organism>
<dbReference type="PANTHER" id="PTHR36978:SF4">
    <property type="entry name" value="P-LOOP CONTAINING NUCLEOSIDE TRIPHOSPHATE HYDROLASE PROTEIN"/>
    <property type="match status" value="1"/>
</dbReference>
<keyword evidence="1" id="KW-0808">Transferase</keyword>
<comment type="caution">
    <text evidence="1">The sequence shown here is derived from an EMBL/GenBank/DDBJ whole genome shotgun (WGS) entry which is preliminary data.</text>
</comment>
<dbReference type="Proteomes" id="UP000477750">
    <property type="component" value="Unassembled WGS sequence"/>
</dbReference>
<accession>A0A6L5GAC5</accession>
<evidence type="ECO:0000313" key="2">
    <source>
        <dbReference type="Proteomes" id="UP000477750"/>
    </source>
</evidence>
<evidence type="ECO:0000313" key="1">
    <source>
        <dbReference type="EMBL" id="MQM26520.1"/>
    </source>
</evidence>
<dbReference type="RefSeq" id="WP_153025679.1">
    <property type="nucleotide sequence ID" value="NZ_WIAO01000014.1"/>
</dbReference>
<dbReference type="EMBL" id="WIAO01000014">
    <property type="protein sequence ID" value="MQM26520.1"/>
    <property type="molecule type" value="Genomic_DNA"/>
</dbReference>
<dbReference type="GO" id="GO:0016740">
    <property type="term" value="F:transferase activity"/>
    <property type="evidence" value="ECO:0007669"/>
    <property type="project" value="UniProtKB-KW"/>
</dbReference>
<dbReference type="InterPro" id="IPR040632">
    <property type="entry name" value="Sulfotransfer_4"/>
</dbReference>
<dbReference type="InterPro" id="IPR027417">
    <property type="entry name" value="P-loop_NTPase"/>
</dbReference>
<dbReference type="Gene3D" id="3.40.50.300">
    <property type="entry name" value="P-loop containing nucleotide triphosphate hydrolases"/>
    <property type="match status" value="1"/>
</dbReference>
<dbReference type="Pfam" id="PF17784">
    <property type="entry name" value="Sulfotransfer_4"/>
    <property type="match status" value="1"/>
</dbReference>
<protein>
    <submittedName>
        <fullName evidence="1">Sulfotransferase family protein</fullName>
    </submittedName>
</protein>
<keyword evidence="2" id="KW-1185">Reference proteome</keyword>
<dbReference type="PANTHER" id="PTHR36978">
    <property type="entry name" value="P-LOOP CONTAINING NUCLEOTIDE TRIPHOSPHATE HYDROLASE"/>
    <property type="match status" value="1"/>
</dbReference>
<dbReference type="AlphaFoldDB" id="A0A6L5GAC5"/>
<name>A0A6L5GAC5_9ACTN</name>
<reference evidence="1 2" key="1">
    <citation type="submission" date="2019-10" db="EMBL/GenBank/DDBJ databases">
        <title>Glycomyces albidus sp. nov., a novel actinomycete isolated from rhizosphere soil of wheat (Triticum aestivum L.).</title>
        <authorList>
            <person name="Qian L."/>
        </authorList>
    </citation>
    <scope>NUCLEOTIDE SEQUENCE [LARGE SCALE GENOMIC DNA]</scope>
    <source>
        <strain evidence="1 2">NEAU-7082</strain>
    </source>
</reference>
<proteinExistence type="predicted"/>
<dbReference type="SUPFAM" id="SSF52540">
    <property type="entry name" value="P-loop containing nucleoside triphosphate hydrolases"/>
    <property type="match status" value="1"/>
</dbReference>
<sequence>MLRVIGAGLPRTGTMTLKSALETLLGEPCHHMAEVFQRLDRDPAAFLAAARGEPTDWDAVFAGYAAAVDWPASAFHVELAERYPGAVVVLSRRDSFDTWWKSCNNTIFTGMDTRNDVATREWSDMIDAVWSKTFEGAPRSDRNAVEAAYHRYHERVREAIPAERLVEFETGAGWGPMCDALGLPVPQEPFPYLNTTKEWQERAAGDVPPGGIGAGGR</sequence>
<gene>
    <name evidence="1" type="ORF">GFD30_13195</name>
</gene>